<reference evidence="2 3" key="1">
    <citation type="submission" date="2023-09" db="EMBL/GenBank/DDBJ databases">
        <authorList>
            <person name="Rey-Velasco X."/>
        </authorList>
    </citation>
    <scope>NUCLEOTIDE SEQUENCE [LARGE SCALE GENOMIC DNA]</scope>
    <source>
        <strain evidence="2 3">F158</strain>
    </source>
</reference>
<accession>A0ABU3DHT9</accession>
<feature type="chain" id="PRO_5044904489" description="Cell division coordinator CpoB" evidence="1">
    <location>
        <begin position="22"/>
        <end position="299"/>
    </location>
</feature>
<comment type="similarity">
    <text evidence="1">Belongs to the CpoB family.</text>
</comment>
<comment type="function">
    <text evidence="1">Mediates coordination of peptidoglycan synthesis and outer membrane constriction during cell division.</text>
</comment>
<dbReference type="HAMAP" id="MF_02066">
    <property type="entry name" value="CpoB"/>
    <property type="match status" value="1"/>
</dbReference>
<name>A0ABU3DHT9_9RHOB</name>
<proteinExistence type="inferred from homology"/>
<dbReference type="InterPro" id="IPR014162">
    <property type="entry name" value="CpoB_C"/>
</dbReference>
<dbReference type="EMBL" id="JAVRHL010000003">
    <property type="protein sequence ID" value="MDT0683290.1"/>
    <property type="molecule type" value="Genomic_DNA"/>
</dbReference>
<keyword evidence="1" id="KW-0175">Coiled coil</keyword>
<dbReference type="Proteomes" id="UP001265259">
    <property type="component" value="Unassembled WGS sequence"/>
</dbReference>
<feature type="signal peptide" evidence="1">
    <location>
        <begin position="1"/>
        <end position="21"/>
    </location>
</feature>
<dbReference type="NCBIfam" id="TIGR02795">
    <property type="entry name" value="tol_pal_ybgF"/>
    <property type="match status" value="1"/>
</dbReference>
<keyword evidence="1" id="KW-0574">Periplasm</keyword>
<organism evidence="2 3">
    <name type="scientific">Tropicimonas omnivorans</name>
    <dbReference type="NCBI Taxonomy" id="3075590"/>
    <lineage>
        <taxon>Bacteria</taxon>
        <taxon>Pseudomonadati</taxon>
        <taxon>Pseudomonadota</taxon>
        <taxon>Alphaproteobacteria</taxon>
        <taxon>Rhodobacterales</taxon>
        <taxon>Roseobacteraceae</taxon>
        <taxon>Tropicimonas</taxon>
    </lineage>
</organism>
<evidence type="ECO:0000256" key="1">
    <source>
        <dbReference type="HAMAP-Rule" id="MF_02066"/>
    </source>
</evidence>
<gene>
    <name evidence="2" type="primary">ybgF</name>
    <name evidence="1" type="synonym">cpoB</name>
    <name evidence="2" type="ORF">RM543_11375</name>
</gene>
<keyword evidence="1" id="KW-0132">Cell division</keyword>
<dbReference type="Pfam" id="PF13432">
    <property type="entry name" value="TPR_16"/>
    <property type="match status" value="1"/>
</dbReference>
<keyword evidence="1" id="KW-0732">Signal</keyword>
<keyword evidence="1" id="KW-0131">Cell cycle</keyword>
<keyword evidence="3" id="KW-1185">Reference proteome</keyword>
<sequence precursor="true">MKLAAALLLSAALALPGASHAQQADAETLADLRQELSVLFVEFQRLQRELSTTGAAGGETLPASVLERVDVMEQQLQSLTSRAEELQFRVDRVVTDGTNRVGDLEFRICELEPGCDISEVGETLTIGGGDMPATGGGAPAFGGNAIGAGDIASPIDGGSGAASGADSGGAQLAVGEQQDFDRAKEALDSGSFRSAADLFATFTQTYPGGPLNAQANYYRGEALAGLGDTAPAARAYLESFSADPGSSVAPQALLSLGQSLSSLGQNQEACVTLGEVGTRFPGSDAAAEAASARDAAGCF</sequence>
<protein>
    <recommendedName>
        <fullName evidence="1">Cell division coordinator CpoB</fullName>
    </recommendedName>
</protein>
<dbReference type="InterPro" id="IPR011990">
    <property type="entry name" value="TPR-like_helical_dom_sf"/>
</dbReference>
<evidence type="ECO:0000313" key="3">
    <source>
        <dbReference type="Proteomes" id="UP001265259"/>
    </source>
</evidence>
<comment type="subcellular location">
    <subcellularLocation>
        <location evidence="1">Periplasm</location>
    </subcellularLocation>
</comment>
<dbReference type="Gene3D" id="1.25.40.10">
    <property type="entry name" value="Tetratricopeptide repeat domain"/>
    <property type="match status" value="1"/>
</dbReference>
<dbReference type="InterPro" id="IPR034706">
    <property type="entry name" value="CpoB"/>
</dbReference>
<comment type="caution">
    <text evidence="2">The sequence shown here is derived from an EMBL/GenBank/DDBJ whole genome shotgun (WGS) entry which is preliminary data.</text>
</comment>
<dbReference type="Pfam" id="PF13174">
    <property type="entry name" value="TPR_6"/>
    <property type="match status" value="1"/>
</dbReference>
<feature type="coiled-coil region" evidence="1">
    <location>
        <begin position="29"/>
        <end position="89"/>
    </location>
</feature>
<dbReference type="SUPFAM" id="SSF48452">
    <property type="entry name" value="TPR-like"/>
    <property type="match status" value="1"/>
</dbReference>
<dbReference type="RefSeq" id="WP_311691695.1">
    <property type="nucleotide sequence ID" value="NZ_JAVRHL010000003.1"/>
</dbReference>
<dbReference type="InterPro" id="IPR019734">
    <property type="entry name" value="TPR_rpt"/>
</dbReference>
<evidence type="ECO:0000313" key="2">
    <source>
        <dbReference type="EMBL" id="MDT0683290.1"/>
    </source>
</evidence>